<evidence type="ECO:0000256" key="1">
    <source>
        <dbReference type="SAM" id="Phobius"/>
    </source>
</evidence>
<evidence type="ECO:0008006" key="4">
    <source>
        <dbReference type="Google" id="ProtNLM"/>
    </source>
</evidence>
<organism evidence="2 3">
    <name type="scientific">Heterostelium pallidum (strain ATCC 26659 / Pp 5 / PN500)</name>
    <name type="common">Cellular slime mold</name>
    <name type="synonym">Polysphondylium pallidum</name>
    <dbReference type="NCBI Taxonomy" id="670386"/>
    <lineage>
        <taxon>Eukaryota</taxon>
        <taxon>Amoebozoa</taxon>
        <taxon>Evosea</taxon>
        <taxon>Eumycetozoa</taxon>
        <taxon>Dictyostelia</taxon>
        <taxon>Acytosteliales</taxon>
        <taxon>Acytosteliaceae</taxon>
        <taxon>Heterostelium</taxon>
    </lineage>
</organism>
<proteinExistence type="predicted"/>
<dbReference type="InParanoid" id="D3B0M2"/>
<dbReference type="Proteomes" id="UP000001396">
    <property type="component" value="Unassembled WGS sequence"/>
</dbReference>
<comment type="caution">
    <text evidence="2">The sequence shown here is derived from an EMBL/GenBank/DDBJ whole genome shotgun (WGS) entry which is preliminary data.</text>
</comment>
<evidence type="ECO:0000313" key="3">
    <source>
        <dbReference type="Proteomes" id="UP000001396"/>
    </source>
</evidence>
<dbReference type="AlphaFoldDB" id="D3B0M2"/>
<keyword evidence="1" id="KW-0812">Transmembrane</keyword>
<reference evidence="2 3" key="1">
    <citation type="journal article" date="2011" name="Genome Res.">
        <title>Phylogeny-wide analysis of social amoeba genomes highlights ancient origins for complex intercellular communication.</title>
        <authorList>
            <person name="Heidel A.J."/>
            <person name="Lawal H.M."/>
            <person name="Felder M."/>
            <person name="Schilde C."/>
            <person name="Helps N.R."/>
            <person name="Tunggal B."/>
            <person name="Rivero F."/>
            <person name="John U."/>
            <person name="Schleicher M."/>
            <person name="Eichinger L."/>
            <person name="Platzer M."/>
            <person name="Noegel A.A."/>
            <person name="Schaap P."/>
            <person name="Gloeckner G."/>
        </authorList>
    </citation>
    <scope>NUCLEOTIDE SEQUENCE [LARGE SCALE GENOMIC DNA]</scope>
    <source>
        <strain evidence="3">ATCC 26659 / Pp 5 / PN500</strain>
    </source>
</reference>
<feature type="transmembrane region" description="Helical" evidence="1">
    <location>
        <begin position="37"/>
        <end position="60"/>
    </location>
</feature>
<evidence type="ECO:0000313" key="2">
    <source>
        <dbReference type="EMBL" id="EFA84846.1"/>
    </source>
</evidence>
<keyword evidence="1" id="KW-1133">Transmembrane helix</keyword>
<dbReference type="PANTHER" id="PTHR34078">
    <property type="entry name" value="EXPRESSED PROTEIN"/>
    <property type="match status" value="1"/>
</dbReference>
<dbReference type="PANTHER" id="PTHR34078:SF1">
    <property type="entry name" value="TRANSMEMBRANE PROTEIN DDB_G0267530-RELATED"/>
    <property type="match status" value="1"/>
</dbReference>
<protein>
    <recommendedName>
        <fullName evidence="4">Transmembrane protein</fullName>
    </recommendedName>
</protein>
<sequence>MDKQQQQQPSYQNPDYMVYRDPATECEDYRGDQSELLVAIAIFIVGFIFWPVWAISFCFVRSTHLGAKILGIISIVLFFLTPILVVIVVILFYHKPHNMDNGGGRRELP</sequence>
<dbReference type="EMBL" id="ADBJ01000008">
    <property type="protein sequence ID" value="EFA84846.1"/>
    <property type="molecule type" value="Genomic_DNA"/>
</dbReference>
<dbReference type="GeneID" id="31357366"/>
<keyword evidence="3" id="KW-1185">Reference proteome</keyword>
<accession>D3B0M2</accession>
<gene>
    <name evidence="2" type="ORF">PPL_01839</name>
</gene>
<feature type="transmembrane region" description="Helical" evidence="1">
    <location>
        <begin position="72"/>
        <end position="93"/>
    </location>
</feature>
<dbReference type="RefSeq" id="XP_020436957.1">
    <property type="nucleotide sequence ID" value="XM_020572840.1"/>
</dbReference>
<name>D3B0M2_HETP5</name>
<keyword evidence="1" id="KW-0472">Membrane</keyword>